<reference evidence="2" key="3">
    <citation type="submission" date="2006-01" db="EMBL/GenBank/DDBJ databases">
        <authorList>
            <person name="Buell R."/>
        </authorList>
    </citation>
    <scope>NUCLEOTIDE SEQUENCE</scope>
</reference>
<feature type="compositionally biased region" description="Gly residues" evidence="1">
    <location>
        <begin position="70"/>
        <end position="80"/>
    </location>
</feature>
<sequence length="109" mass="11199">MVLARGVRGRRRIRLPPTSGRSDLAAAVATAAAAVGARVWSRRLPLDPVLARGSQRPPPDQASPDLREVGSGGDGGGGGRYLVTCDGPEVEADKGVSLTDSILDPSQVS</sequence>
<evidence type="ECO:0000313" key="2">
    <source>
        <dbReference type="EMBL" id="ABA96956.2"/>
    </source>
</evidence>
<organism evidence="2">
    <name type="scientific">Oryza sativa subsp. japonica</name>
    <name type="common">Rice</name>
    <dbReference type="NCBI Taxonomy" id="39947"/>
    <lineage>
        <taxon>Eukaryota</taxon>
        <taxon>Viridiplantae</taxon>
        <taxon>Streptophyta</taxon>
        <taxon>Embryophyta</taxon>
        <taxon>Tracheophyta</taxon>
        <taxon>Spermatophyta</taxon>
        <taxon>Magnoliopsida</taxon>
        <taxon>Liliopsida</taxon>
        <taxon>Poales</taxon>
        <taxon>Poaceae</taxon>
        <taxon>BOP clade</taxon>
        <taxon>Oryzoideae</taxon>
        <taxon>Oryzeae</taxon>
        <taxon>Oryzinae</taxon>
        <taxon>Oryza</taxon>
        <taxon>Oryza sativa</taxon>
    </lineage>
</organism>
<name>Q2QUS5_ORYSJ</name>
<dbReference type="AlphaFoldDB" id="Q2QUS5"/>
<accession>Q2QUS5</accession>
<proteinExistence type="predicted"/>
<gene>
    <name evidence="2" type="ordered locus">LOC_Os12g15260</name>
</gene>
<dbReference type="EMBL" id="DP000011">
    <property type="protein sequence ID" value="ABA96956.2"/>
    <property type="molecule type" value="Genomic_DNA"/>
</dbReference>
<feature type="region of interest" description="Disordered" evidence="1">
    <location>
        <begin position="48"/>
        <end position="86"/>
    </location>
</feature>
<protein>
    <submittedName>
        <fullName evidence="2">Uncharacterized protein</fullName>
    </submittedName>
</protein>
<reference evidence="2" key="1">
    <citation type="journal article" date="2005" name="BMC Biol.">
        <title>The sequence of rice chromosomes 11 and 12, rich in disease resistance genes and recent gene duplications.</title>
        <authorList>
            <consortium name="The rice chromosomes 11 and 12 sequencing consortia"/>
        </authorList>
    </citation>
    <scope>NUCLEOTIDE SEQUENCE [LARGE SCALE GENOMIC DNA]</scope>
</reference>
<reference evidence="2" key="2">
    <citation type="submission" date="2005-04" db="EMBL/GenBank/DDBJ databases">
        <authorList>
            <person name="Buell C.R."/>
            <person name="Wing R.A."/>
            <person name="McCombie W.A."/>
            <person name="Ouyang S."/>
        </authorList>
    </citation>
    <scope>NUCLEOTIDE SEQUENCE</scope>
</reference>
<evidence type="ECO:0000256" key="1">
    <source>
        <dbReference type="SAM" id="MobiDB-lite"/>
    </source>
</evidence>